<sequence>MMALCTAASGMASTATRTNGLSRVRPGPSAILNTSTFGRSIARATRHSSRYCKSAGWESGCSRRTLTSSWTMSAWCTTPPSSLRPAVRSTGSTPRNLTS</sequence>
<dbReference type="InParanoid" id="A0A136JFW4"/>
<accession>A0A136JFW4</accession>
<dbReference type="Proteomes" id="UP000070501">
    <property type="component" value="Unassembled WGS sequence"/>
</dbReference>
<organism evidence="1 2">
    <name type="scientific">Microdochium bolleyi</name>
    <dbReference type="NCBI Taxonomy" id="196109"/>
    <lineage>
        <taxon>Eukaryota</taxon>
        <taxon>Fungi</taxon>
        <taxon>Dikarya</taxon>
        <taxon>Ascomycota</taxon>
        <taxon>Pezizomycotina</taxon>
        <taxon>Sordariomycetes</taxon>
        <taxon>Xylariomycetidae</taxon>
        <taxon>Xylariales</taxon>
        <taxon>Microdochiaceae</taxon>
        <taxon>Microdochium</taxon>
    </lineage>
</organism>
<dbReference type="AlphaFoldDB" id="A0A136JFW4"/>
<reference evidence="1 2" key="1">
    <citation type="submission" date="2016-02" db="EMBL/GenBank/DDBJ databases">
        <title>Draft genome sequence of Microdochium bolleyi, a fungal endophyte of beachgrass.</title>
        <authorList>
            <consortium name="DOE Joint Genome Institute"/>
            <person name="David A.S."/>
            <person name="May G."/>
            <person name="Haridas S."/>
            <person name="Lim J."/>
            <person name="Wang M."/>
            <person name="Labutti K."/>
            <person name="Lipzen A."/>
            <person name="Barry K."/>
            <person name="Grigoriev I.V."/>
        </authorList>
    </citation>
    <scope>NUCLEOTIDE SEQUENCE [LARGE SCALE GENOMIC DNA]</scope>
    <source>
        <strain evidence="1 2">J235TASD1</strain>
    </source>
</reference>
<evidence type="ECO:0000313" key="2">
    <source>
        <dbReference type="Proteomes" id="UP000070501"/>
    </source>
</evidence>
<protein>
    <submittedName>
        <fullName evidence="1">Uncharacterized protein</fullName>
    </submittedName>
</protein>
<name>A0A136JFW4_9PEZI</name>
<proteinExistence type="predicted"/>
<keyword evidence="2" id="KW-1185">Reference proteome</keyword>
<dbReference type="EMBL" id="KQ964246">
    <property type="protein sequence ID" value="KXJ96053.1"/>
    <property type="molecule type" value="Genomic_DNA"/>
</dbReference>
<evidence type="ECO:0000313" key="1">
    <source>
        <dbReference type="EMBL" id="KXJ96053.1"/>
    </source>
</evidence>
<gene>
    <name evidence="1" type="ORF">Micbo1qcDRAFT_158233</name>
</gene>